<dbReference type="STRING" id="1167632.GCA_000286335_00885"/>
<evidence type="ECO:0008006" key="3">
    <source>
        <dbReference type="Google" id="ProtNLM"/>
    </source>
</evidence>
<dbReference type="EMBL" id="PZFK01000020">
    <property type="protein sequence ID" value="PTI29012.1"/>
    <property type="molecule type" value="Genomic_DNA"/>
</dbReference>
<reference evidence="1 2" key="1">
    <citation type="journal article" date="2016" name="Front. Microbiol.">
        <title>Comprehensive Phylogenetic Analysis of Bovine Non-aureus Staphylococci Species Based on Whole-Genome Sequencing.</title>
        <authorList>
            <person name="Naushad S."/>
            <person name="Barkema H.W."/>
            <person name="Luby C."/>
            <person name="Condas L.A."/>
            <person name="Nobrega D.B."/>
            <person name="Carson D.A."/>
            <person name="De Buck J."/>
        </authorList>
    </citation>
    <scope>NUCLEOTIDE SEQUENCE [LARGE SCALE GENOMIC DNA]</scope>
    <source>
        <strain evidence="1 2">SNUC 2204</strain>
    </source>
</reference>
<gene>
    <name evidence="1" type="ORF">BU072_09985</name>
</gene>
<sequence length="167" mass="19418">MSIVIVGGSGMLARATEWIKDNFDDDIWLLSRNKDRYSSELLNFHNVKFVEYDYETGNKIDYEYIKNVKIMVNWVHSNGYINHQSFIESEMTIDDNCTPVYIHIVGSNRHDDSAFIKWLQKKGFKVLIVQLGFRLDHQGGKRWLTHDEISDGVIQAIQLGEDVFVSE</sequence>
<dbReference type="RefSeq" id="WP_107537509.1">
    <property type="nucleotide sequence ID" value="NZ_CANQVP010000019.1"/>
</dbReference>
<dbReference type="OrthoDB" id="7922774at2"/>
<accession>A0A2T4PRX7</accession>
<protein>
    <recommendedName>
        <fullName evidence="3">Short-chain dehydrogenase</fullName>
    </recommendedName>
</protein>
<dbReference type="AlphaFoldDB" id="A0A2T4PRX7"/>
<evidence type="ECO:0000313" key="2">
    <source>
        <dbReference type="Proteomes" id="UP000241209"/>
    </source>
</evidence>
<proteinExistence type="predicted"/>
<organism evidence="1 2">
    <name type="scientific">Mammaliicoccus vitulinus</name>
    <dbReference type="NCBI Taxonomy" id="71237"/>
    <lineage>
        <taxon>Bacteria</taxon>
        <taxon>Bacillati</taxon>
        <taxon>Bacillota</taxon>
        <taxon>Bacilli</taxon>
        <taxon>Bacillales</taxon>
        <taxon>Staphylococcaceae</taxon>
        <taxon>Mammaliicoccus</taxon>
    </lineage>
</organism>
<comment type="caution">
    <text evidence="1">The sequence shown here is derived from an EMBL/GenBank/DDBJ whole genome shotgun (WGS) entry which is preliminary data.</text>
</comment>
<evidence type="ECO:0000313" key="1">
    <source>
        <dbReference type="EMBL" id="PTI29012.1"/>
    </source>
</evidence>
<name>A0A2T4PRX7_9STAP</name>
<dbReference type="Proteomes" id="UP000241209">
    <property type="component" value="Unassembled WGS sequence"/>
</dbReference>